<dbReference type="Pfam" id="PF07715">
    <property type="entry name" value="Plug"/>
    <property type="match status" value="1"/>
</dbReference>
<feature type="signal peptide" evidence="4">
    <location>
        <begin position="1"/>
        <end position="23"/>
    </location>
</feature>
<dbReference type="SUPFAM" id="SSF56935">
    <property type="entry name" value="Porins"/>
    <property type="match status" value="1"/>
</dbReference>
<dbReference type="SUPFAM" id="SSF49464">
    <property type="entry name" value="Carboxypeptidase regulatory domain-like"/>
    <property type="match status" value="1"/>
</dbReference>
<dbReference type="OrthoDB" id="9768470at2"/>
<dbReference type="InterPro" id="IPR036942">
    <property type="entry name" value="Beta-barrel_TonB_sf"/>
</dbReference>
<dbReference type="Proteomes" id="UP000249547">
    <property type="component" value="Unassembled WGS sequence"/>
</dbReference>
<keyword evidence="3" id="KW-0998">Cell outer membrane</keyword>
<dbReference type="Gene3D" id="2.60.40.1120">
    <property type="entry name" value="Carboxypeptidase-like, regulatory domain"/>
    <property type="match status" value="1"/>
</dbReference>
<keyword evidence="7" id="KW-1185">Reference proteome</keyword>
<evidence type="ECO:0000256" key="1">
    <source>
        <dbReference type="ARBA" id="ARBA00004442"/>
    </source>
</evidence>
<proteinExistence type="predicted"/>
<evidence type="ECO:0000313" key="6">
    <source>
        <dbReference type="EMBL" id="RAJ04147.1"/>
    </source>
</evidence>
<comment type="caution">
    <text evidence="6">The sequence shown here is derived from an EMBL/GenBank/DDBJ whole genome shotgun (WGS) entry which is preliminary data.</text>
</comment>
<dbReference type="Pfam" id="PF13715">
    <property type="entry name" value="CarbopepD_reg_2"/>
    <property type="match status" value="1"/>
</dbReference>
<gene>
    <name evidence="6" type="ORF">LX64_03025</name>
</gene>
<dbReference type="PANTHER" id="PTHR40980">
    <property type="entry name" value="PLUG DOMAIN-CONTAINING PROTEIN"/>
    <property type="match status" value="1"/>
</dbReference>
<evidence type="ECO:0000313" key="7">
    <source>
        <dbReference type="Proteomes" id="UP000249547"/>
    </source>
</evidence>
<accession>A0A327QQT0</accession>
<evidence type="ECO:0000256" key="3">
    <source>
        <dbReference type="ARBA" id="ARBA00023237"/>
    </source>
</evidence>
<sequence>MKRILLLTNLFVLLLAGFGQAIAQNAERSGRIVGKVTDKKTGEALIGVTVVIQGSTIGNVTDVEGRYTLQVAPGNYTIDFKYIGYATKSIADVAVKGAQPTTLNIIMDEPASKELKEVVIKGSYKQETINAIYTAQKNNAVVSDGISADLIKKSPDRNTGDVLKRVSGTSIADNKFVVVRGLAERYNTTLMNSTMLPSTEPDKKAFSFNIIPSSLIDNIIIYKTASPDLPGDFAGGAVKVNTKDLPTQQFTELSLGLGYHTMTTFKDFKASPPTGKLDWLGFLDNSKALPSAYASVKSSYTSLEQEERQAISQQFSSAYPNVKTSTSLPNLSLQFATGNTRQFKNNNRLGYLLAVNYGTSRRVTAGTRSEYDIDKNYMYQYETDNYSQTRNLGALLNIAYSYNKSKIAWKNFFNNDFNTSFLERGGWNYRGANDTMYIRSRSAETTQNGLFNSVLEGTHQVGRNKMIVDWNASYGRAYRNQPDQRIFTSYNLDRSAPYFVSIPSVNSPMPNTLGRIYSNLTENIFGGSVNLTVPFKLFNEAAKFKVGAMKNYRSRDFTVSALGYTDARYGQDITLDKGVDASTIFSPAGLQQYNLLLSVLDLSSTDYKGTSDLNAGYLMFDNRLATNLRVVWGARIENFQQKLISPNKADQKYTNTDVLPSINLTYNLTEKSNLRGSFFMAVNRPEFREIAAYTQYDYENDFIVRGDPNLQRSTSLNGDIRYEFYSGVGEIISASLFYKKFNNPIEQVNLGNKILSYQNAETATDYGAEIELRKNLGFLSGNSNVLKNMTFYVNAALIKGDITLQDRKVSSPMQGQSPYLLNGGLQYAAGEGFAFNVLYNKIGQRLKFRGENGGVDVFEKSRDILDFQVSKSVMKSRGEFKLNISDIFAQPISYYYKYDANASTVFDAKNDRIINKWKPGTSISVSFKYNFNKR</sequence>
<dbReference type="InterPro" id="IPR012910">
    <property type="entry name" value="Plug_dom"/>
</dbReference>
<dbReference type="InterPro" id="IPR008969">
    <property type="entry name" value="CarboxyPept-like_regulatory"/>
</dbReference>
<dbReference type="AlphaFoldDB" id="A0A327QQT0"/>
<evidence type="ECO:0000256" key="2">
    <source>
        <dbReference type="ARBA" id="ARBA00023136"/>
    </source>
</evidence>
<dbReference type="InterPro" id="IPR037066">
    <property type="entry name" value="Plug_dom_sf"/>
</dbReference>
<dbReference type="Gene3D" id="2.40.170.20">
    <property type="entry name" value="TonB-dependent receptor, beta-barrel domain"/>
    <property type="match status" value="1"/>
</dbReference>
<organism evidence="6 7">
    <name type="scientific">Chitinophaga skermanii</name>
    <dbReference type="NCBI Taxonomy" id="331697"/>
    <lineage>
        <taxon>Bacteria</taxon>
        <taxon>Pseudomonadati</taxon>
        <taxon>Bacteroidota</taxon>
        <taxon>Chitinophagia</taxon>
        <taxon>Chitinophagales</taxon>
        <taxon>Chitinophagaceae</taxon>
        <taxon>Chitinophaga</taxon>
    </lineage>
</organism>
<keyword evidence="4" id="KW-0732">Signal</keyword>
<dbReference type="RefSeq" id="WP_148707332.1">
    <property type="nucleotide sequence ID" value="NZ_QLLL01000005.1"/>
</dbReference>
<name>A0A327QQT0_9BACT</name>
<evidence type="ECO:0000256" key="4">
    <source>
        <dbReference type="SAM" id="SignalP"/>
    </source>
</evidence>
<comment type="subcellular location">
    <subcellularLocation>
        <location evidence="1">Cell outer membrane</location>
    </subcellularLocation>
</comment>
<keyword evidence="2" id="KW-0472">Membrane</keyword>
<protein>
    <submittedName>
        <fullName evidence="6">TonB-dependent receptor</fullName>
    </submittedName>
</protein>
<feature type="domain" description="TonB-dependent receptor plug" evidence="5">
    <location>
        <begin position="143"/>
        <end position="237"/>
    </location>
</feature>
<evidence type="ECO:0000259" key="5">
    <source>
        <dbReference type="Pfam" id="PF07715"/>
    </source>
</evidence>
<dbReference type="GO" id="GO:0009279">
    <property type="term" value="C:cell outer membrane"/>
    <property type="evidence" value="ECO:0007669"/>
    <property type="project" value="UniProtKB-SubCell"/>
</dbReference>
<dbReference type="PANTHER" id="PTHR40980:SF4">
    <property type="entry name" value="TONB-DEPENDENT RECEPTOR-LIKE BETA-BARREL DOMAIN-CONTAINING PROTEIN"/>
    <property type="match status" value="1"/>
</dbReference>
<feature type="chain" id="PRO_5016389122" evidence="4">
    <location>
        <begin position="24"/>
        <end position="934"/>
    </location>
</feature>
<dbReference type="Gene3D" id="2.170.130.10">
    <property type="entry name" value="TonB-dependent receptor, plug domain"/>
    <property type="match status" value="1"/>
</dbReference>
<dbReference type="EMBL" id="QLLL01000005">
    <property type="protein sequence ID" value="RAJ04147.1"/>
    <property type="molecule type" value="Genomic_DNA"/>
</dbReference>
<keyword evidence="6" id="KW-0675">Receptor</keyword>
<reference evidence="6 7" key="1">
    <citation type="submission" date="2018-06" db="EMBL/GenBank/DDBJ databases">
        <title>Genomic Encyclopedia of Archaeal and Bacterial Type Strains, Phase II (KMG-II): from individual species to whole genera.</title>
        <authorList>
            <person name="Goeker M."/>
        </authorList>
    </citation>
    <scope>NUCLEOTIDE SEQUENCE [LARGE SCALE GENOMIC DNA]</scope>
    <source>
        <strain evidence="6 7">DSM 23857</strain>
    </source>
</reference>